<sequence>MITITGPNGHQRDTRCVFNHSSVGHYFNWNFSSAAFQMAMKRYKQDLECTNLLNLLPFNPPPWNPDTFAKTSDMRDASQNRPDCRIIQGHMLHCTQVAIPSLTPETSYKFTKNTTEYICPHITLATSFTDPHTAYVVRVDPICPPYPSSKDYNPIWKARLGYFTAPARDVTSKGLLTCQPCYTECQIEYKHYPIQGIMLFVTK</sequence>
<name>A0A1L7WLZ7_9HELO</name>
<dbReference type="Proteomes" id="UP000184330">
    <property type="component" value="Unassembled WGS sequence"/>
</dbReference>
<dbReference type="AlphaFoldDB" id="A0A1L7WLZ7"/>
<gene>
    <name evidence="1" type="ORF">PAC_03661</name>
</gene>
<dbReference type="EMBL" id="FJOG01000004">
    <property type="protein sequence ID" value="CZR53780.1"/>
    <property type="molecule type" value="Genomic_DNA"/>
</dbReference>
<evidence type="ECO:0000313" key="2">
    <source>
        <dbReference type="Proteomes" id="UP000184330"/>
    </source>
</evidence>
<keyword evidence="2" id="KW-1185">Reference proteome</keyword>
<evidence type="ECO:0000313" key="1">
    <source>
        <dbReference type="EMBL" id="CZR53780.1"/>
    </source>
</evidence>
<proteinExistence type="predicted"/>
<organism evidence="1 2">
    <name type="scientific">Phialocephala subalpina</name>
    <dbReference type="NCBI Taxonomy" id="576137"/>
    <lineage>
        <taxon>Eukaryota</taxon>
        <taxon>Fungi</taxon>
        <taxon>Dikarya</taxon>
        <taxon>Ascomycota</taxon>
        <taxon>Pezizomycotina</taxon>
        <taxon>Leotiomycetes</taxon>
        <taxon>Helotiales</taxon>
        <taxon>Mollisiaceae</taxon>
        <taxon>Phialocephala</taxon>
        <taxon>Phialocephala fortinii species complex</taxon>
    </lineage>
</organism>
<protein>
    <submittedName>
        <fullName evidence="1">Uncharacterized protein</fullName>
    </submittedName>
</protein>
<reference evidence="1 2" key="1">
    <citation type="submission" date="2016-03" db="EMBL/GenBank/DDBJ databases">
        <authorList>
            <person name="Ploux O."/>
        </authorList>
    </citation>
    <scope>NUCLEOTIDE SEQUENCE [LARGE SCALE GENOMIC DNA]</scope>
    <source>
        <strain evidence="1 2">UAMH 11012</strain>
    </source>
</reference>
<accession>A0A1L7WLZ7</accession>